<feature type="transmembrane region" description="Helical" evidence="7">
    <location>
        <begin position="212"/>
        <end position="234"/>
    </location>
</feature>
<feature type="transmembrane region" description="Helical" evidence="7">
    <location>
        <begin position="91"/>
        <end position="111"/>
    </location>
</feature>
<evidence type="ECO:0000256" key="1">
    <source>
        <dbReference type="ARBA" id="ARBA00004651"/>
    </source>
</evidence>
<keyword evidence="6 7" id="KW-0472">Membrane</keyword>
<dbReference type="SUPFAM" id="SSF161098">
    <property type="entry name" value="MetI-like"/>
    <property type="match status" value="1"/>
</dbReference>
<protein>
    <submittedName>
        <fullName evidence="9">Sulfonate transport system permease protein</fullName>
    </submittedName>
</protein>
<keyword evidence="3" id="KW-1003">Cell membrane</keyword>
<dbReference type="Pfam" id="PF00528">
    <property type="entry name" value="BPD_transp_1"/>
    <property type="match status" value="1"/>
</dbReference>
<evidence type="ECO:0000256" key="7">
    <source>
        <dbReference type="RuleBase" id="RU363032"/>
    </source>
</evidence>
<keyword evidence="5 7" id="KW-1133">Transmembrane helix</keyword>
<gene>
    <name evidence="9" type="ORF">SAMN05421731_1095</name>
</gene>
<feature type="transmembrane region" description="Helical" evidence="7">
    <location>
        <begin position="59"/>
        <end position="79"/>
    </location>
</feature>
<dbReference type="PANTHER" id="PTHR30151:SF38">
    <property type="entry name" value="ALIPHATIC SULFONATES TRANSPORT PERMEASE PROTEIN SSUC-RELATED"/>
    <property type="match status" value="1"/>
</dbReference>
<feature type="transmembrane region" description="Helical" evidence="7">
    <location>
        <begin position="156"/>
        <end position="174"/>
    </location>
</feature>
<accession>A0A240EBU0</accession>
<evidence type="ECO:0000256" key="2">
    <source>
        <dbReference type="ARBA" id="ARBA00022448"/>
    </source>
</evidence>
<dbReference type="AlphaFoldDB" id="A0A240EBU0"/>
<reference evidence="10" key="1">
    <citation type="submission" date="2016-09" db="EMBL/GenBank/DDBJ databases">
        <authorList>
            <person name="Varghese N."/>
            <person name="Submissions S."/>
        </authorList>
    </citation>
    <scope>NUCLEOTIDE SEQUENCE [LARGE SCALE GENOMIC DNA]</scope>
    <source>
        <strain evidence="10">ANC 4466</strain>
    </source>
</reference>
<keyword evidence="10" id="KW-1185">Reference proteome</keyword>
<feature type="domain" description="ABC transmembrane type-1" evidence="8">
    <location>
        <begin position="47"/>
        <end position="231"/>
    </location>
</feature>
<dbReference type="EMBL" id="OANT01000009">
    <property type="protein sequence ID" value="SNX46177.1"/>
    <property type="molecule type" value="Genomic_DNA"/>
</dbReference>
<keyword evidence="4 7" id="KW-0812">Transmembrane</keyword>
<dbReference type="InterPro" id="IPR035906">
    <property type="entry name" value="MetI-like_sf"/>
</dbReference>
<dbReference type="RefSeq" id="WP_097079927.1">
    <property type="nucleotide sequence ID" value="NZ_BAABHT010000014.1"/>
</dbReference>
<organism evidence="9 10">
    <name type="scientific">Acinetobacter puyangensis</name>
    <dbReference type="NCBI Taxonomy" id="1096779"/>
    <lineage>
        <taxon>Bacteria</taxon>
        <taxon>Pseudomonadati</taxon>
        <taxon>Pseudomonadota</taxon>
        <taxon>Gammaproteobacteria</taxon>
        <taxon>Moraxellales</taxon>
        <taxon>Moraxellaceae</taxon>
        <taxon>Acinetobacter</taxon>
    </lineage>
</organism>
<evidence type="ECO:0000256" key="4">
    <source>
        <dbReference type="ARBA" id="ARBA00022692"/>
    </source>
</evidence>
<name>A0A240EBU0_9GAMM</name>
<evidence type="ECO:0000313" key="10">
    <source>
        <dbReference type="Proteomes" id="UP000219042"/>
    </source>
</evidence>
<dbReference type="FunFam" id="1.10.3720.10:FF:000003">
    <property type="entry name" value="Aliphatic sulfonate ABC transporter permease"/>
    <property type="match status" value="1"/>
</dbReference>
<keyword evidence="2 7" id="KW-0813">Transport</keyword>
<dbReference type="Proteomes" id="UP000219042">
    <property type="component" value="Unassembled WGS sequence"/>
</dbReference>
<dbReference type="InterPro" id="IPR000515">
    <property type="entry name" value="MetI-like"/>
</dbReference>
<feature type="transmembrane region" description="Helical" evidence="7">
    <location>
        <begin position="117"/>
        <end position="136"/>
    </location>
</feature>
<dbReference type="PROSITE" id="PS50928">
    <property type="entry name" value="ABC_TM1"/>
    <property type="match status" value="1"/>
</dbReference>
<evidence type="ECO:0000313" key="9">
    <source>
        <dbReference type="EMBL" id="SNX46177.1"/>
    </source>
</evidence>
<evidence type="ECO:0000256" key="3">
    <source>
        <dbReference type="ARBA" id="ARBA00022475"/>
    </source>
</evidence>
<evidence type="ECO:0000256" key="5">
    <source>
        <dbReference type="ARBA" id="ARBA00022989"/>
    </source>
</evidence>
<proteinExistence type="inferred from homology"/>
<sequence length="248" mass="27443">MKRYLLPLVVLVLWQLGASTGVVDLRLFSSPERIALKFGESIADGSLIESILISLSRSFSGLFVGLLAGVALGVANGLWRASEETFDSSIQILRNIPVIALTSLFIVWFGYGELSKILLIAMACFFPTYINVFAGIRNADNRLIEMAKTMNVKRRVIVRHILLPAALPQALVGLRFALTVSIFALFVAETINTSSGIGFLMMQGQQFGQSDIIFMCLIIYALFGVASDLLVRFLEQRLLSWRQEFKGN</sequence>
<evidence type="ECO:0000256" key="6">
    <source>
        <dbReference type="ARBA" id="ARBA00023136"/>
    </source>
</evidence>
<dbReference type="PANTHER" id="PTHR30151">
    <property type="entry name" value="ALKANE SULFONATE ABC TRANSPORTER-RELATED, MEMBRANE SUBUNIT"/>
    <property type="match status" value="1"/>
</dbReference>
<comment type="similarity">
    <text evidence="7">Belongs to the binding-protein-dependent transport system permease family.</text>
</comment>
<dbReference type="OrthoDB" id="8138334at2"/>
<dbReference type="CDD" id="cd06261">
    <property type="entry name" value="TM_PBP2"/>
    <property type="match status" value="1"/>
</dbReference>
<dbReference type="GO" id="GO:0042918">
    <property type="term" value="P:alkanesulfonate transmembrane transport"/>
    <property type="evidence" value="ECO:0007669"/>
    <property type="project" value="UniProtKB-ARBA"/>
</dbReference>
<dbReference type="GO" id="GO:0005886">
    <property type="term" value="C:plasma membrane"/>
    <property type="evidence" value="ECO:0007669"/>
    <property type="project" value="UniProtKB-SubCell"/>
</dbReference>
<dbReference type="Gene3D" id="1.10.3720.10">
    <property type="entry name" value="MetI-like"/>
    <property type="match status" value="1"/>
</dbReference>
<evidence type="ECO:0000259" key="8">
    <source>
        <dbReference type="PROSITE" id="PS50928"/>
    </source>
</evidence>
<comment type="subcellular location">
    <subcellularLocation>
        <location evidence="1 7">Cell membrane</location>
        <topology evidence="1 7">Multi-pass membrane protein</topology>
    </subcellularLocation>
</comment>